<name>A0A158AAP7_9BURK</name>
<dbReference type="STRING" id="1777137.AWB76_02060"/>
<organism evidence="1 2">
    <name type="scientific">Caballeronia temeraria</name>
    <dbReference type="NCBI Taxonomy" id="1777137"/>
    <lineage>
        <taxon>Bacteria</taxon>
        <taxon>Pseudomonadati</taxon>
        <taxon>Pseudomonadota</taxon>
        <taxon>Betaproteobacteria</taxon>
        <taxon>Burkholderiales</taxon>
        <taxon>Burkholderiaceae</taxon>
        <taxon>Caballeronia</taxon>
    </lineage>
</organism>
<reference evidence="2" key="1">
    <citation type="submission" date="2016-01" db="EMBL/GenBank/DDBJ databases">
        <authorList>
            <person name="Peeters Charlotte."/>
        </authorList>
    </citation>
    <scope>NUCLEOTIDE SEQUENCE [LARGE SCALE GENOMIC DNA]</scope>
</reference>
<proteinExistence type="predicted"/>
<protein>
    <submittedName>
        <fullName evidence="1">Uncharacterized protein</fullName>
    </submittedName>
</protein>
<sequence length="33" mass="3645">MIFAYVSLFVAGTLAAHMLARRASRLAPARARR</sequence>
<dbReference type="EMBL" id="FCOI02000005">
    <property type="protein sequence ID" value="SAK54765.1"/>
    <property type="molecule type" value="Genomic_DNA"/>
</dbReference>
<dbReference type="Proteomes" id="UP000054624">
    <property type="component" value="Unassembled WGS sequence"/>
</dbReference>
<evidence type="ECO:0000313" key="2">
    <source>
        <dbReference type="Proteomes" id="UP000054624"/>
    </source>
</evidence>
<evidence type="ECO:0000313" key="1">
    <source>
        <dbReference type="EMBL" id="SAK54765.1"/>
    </source>
</evidence>
<accession>A0A158AAP7</accession>
<gene>
    <name evidence="1" type="ORF">AWB76_02060</name>
</gene>
<keyword evidence="2" id="KW-1185">Reference proteome</keyword>
<dbReference type="AlphaFoldDB" id="A0A158AAP7"/>